<dbReference type="EMBL" id="CP134186">
    <property type="protein sequence ID" value="WPB00391.1"/>
    <property type="molecule type" value="Genomic_DNA"/>
</dbReference>
<accession>A0ABZ0NLH9</accession>
<sequence length="124" mass="13804">MADELGDYTPRSVYPPLTVQEQLAWYLAECPIKTNKMISILLNITPAEVTHLQGKVRAQLCLLTPVKATEDLQWQDDDGDITVNTGHRLLRWQLNFSKATAKRLALAAVASGVQSAMPDYFGMD</sequence>
<name>A0ABZ0NLH9_CERBT</name>
<gene>
    <name evidence="1" type="ORF">RHO25_005010</name>
</gene>
<proteinExistence type="predicted"/>
<dbReference type="GeneID" id="90644125"/>
<evidence type="ECO:0000313" key="2">
    <source>
        <dbReference type="Proteomes" id="UP001302367"/>
    </source>
</evidence>
<dbReference type="Proteomes" id="UP001302367">
    <property type="component" value="Chromosome 3"/>
</dbReference>
<keyword evidence="2" id="KW-1185">Reference proteome</keyword>
<protein>
    <submittedName>
        <fullName evidence="1">Uncharacterized protein</fullName>
    </submittedName>
</protein>
<organism evidence="1 2">
    <name type="scientific">Cercospora beticola</name>
    <name type="common">Sugarbeet leaf spot fungus</name>
    <dbReference type="NCBI Taxonomy" id="122368"/>
    <lineage>
        <taxon>Eukaryota</taxon>
        <taxon>Fungi</taxon>
        <taxon>Dikarya</taxon>
        <taxon>Ascomycota</taxon>
        <taxon>Pezizomycotina</taxon>
        <taxon>Dothideomycetes</taxon>
        <taxon>Dothideomycetidae</taxon>
        <taxon>Mycosphaerellales</taxon>
        <taxon>Mycosphaerellaceae</taxon>
        <taxon>Cercospora</taxon>
    </lineage>
</organism>
<evidence type="ECO:0000313" key="1">
    <source>
        <dbReference type="EMBL" id="WPB00391.1"/>
    </source>
</evidence>
<dbReference type="RefSeq" id="XP_065458688.1">
    <property type="nucleotide sequence ID" value="XM_065602616.1"/>
</dbReference>
<reference evidence="1 2" key="1">
    <citation type="submission" date="2023-09" db="EMBL/GenBank/DDBJ databases">
        <title>Complete-Gapless Cercospora beticola genome.</title>
        <authorList>
            <person name="Wyatt N.A."/>
            <person name="Spanner R.E."/>
            <person name="Bolton M.D."/>
        </authorList>
    </citation>
    <scope>NUCLEOTIDE SEQUENCE [LARGE SCALE GENOMIC DNA]</scope>
    <source>
        <strain evidence="1">Cb09-40</strain>
    </source>
</reference>